<gene>
    <name evidence="2" type="ORF">RYX45_05675</name>
</gene>
<proteinExistence type="predicted"/>
<feature type="domain" description="DUF3885" evidence="1">
    <location>
        <begin position="3"/>
        <end position="211"/>
    </location>
</feature>
<dbReference type="Pfam" id="PF13021">
    <property type="entry name" value="DUF3885"/>
    <property type="match status" value="1"/>
</dbReference>
<comment type="caution">
    <text evidence="2">The sequence shown here is derived from an EMBL/GenBank/DDBJ whole genome shotgun (WGS) entry which is preliminary data.</text>
</comment>
<organism evidence="2 3">
    <name type="scientific">Alkalihalophilus pseudofirmus</name>
    <name type="common">Bacillus pseudofirmus</name>
    <dbReference type="NCBI Taxonomy" id="79885"/>
    <lineage>
        <taxon>Bacteria</taxon>
        <taxon>Bacillati</taxon>
        <taxon>Bacillota</taxon>
        <taxon>Bacilli</taxon>
        <taxon>Bacillales</taxon>
        <taxon>Bacillaceae</taxon>
        <taxon>Alkalihalophilus</taxon>
    </lineage>
</organism>
<dbReference type="Proteomes" id="UP001285636">
    <property type="component" value="Unassembled WGS sequence"/>
</dbReference>
<evidence type="ECO:0000313" key="3">
    <source>
        <dbReference type="Proteomes" id="UP001285636"/>
    </source>
</evidence>
<evidence type="ECO:0000313" key="2">
    <source>
        <dbReference type="EMBL" id="MDV2884658.1"/>
    </source>
</evidence>
<evidence type="ECO:0000259" key="1">
    <source>
        <dbReference type="Pfam" id="PF13021"/>
    </source>
</evidence>
<dbReference type="AlphaFoldDB" id="A0AAJ2NLQ4"/>
<sequence length="223" mass="26220">MELNEYLAYSFPGLHLKPSLYNQWHIGIHFELGKNMYQLDGNKLNLDLFELVYSQATAIFNDLFSKQDEMMLVTNAYLHIGNKKIVKAPKVYKHFLKNNKLKHKIRQKTLPVMIDDEGDPSEYYISQFHLKCKKGDLNYPLLIKAICHKDFHLKPKLGKRKGAYDPDVFFVNISKNIIYYIYDDRGCEVIANSTETIVPLYNDYTEWVAGYNRDEIERMLHSL</sequence>
<dbReference type="EMBL" id="JAWJAY010000001">
    <property type="protein sequence ID" value="MDV2884658.1"/>
    <property type="molecule type" value="Genomic_DNA"/>
</dbReference>
<dbReference type="InterPro" id="IPR024976">
    <property type="entry name" value="DUF3885"/>
</dbReference>
<reference evidence="2" key="1">
    <citation type="submission" date="2023-10" db="EMBL/GenBank/DDBJ databases">
        <title>Screening of Alkalihalophilus pseudofirmusBZ-TG-HK211 and Its Alleviation of Salt Stress on Rapeseed Growth.</title>
        <authorList>
            <person name="Zhao B."/>
            <person name="Guo T."/>
        </authorList>
    </citation>
    <scope>NUCLEOTIDE SEQUENCE</scope>
    <source>
        <strain evidence="2">BZ-TG-HK211</strain>
    </source>
</reference>
<dbReference type="RefSeq" id="WP_323466117.1">
    <property type="nucleotide sequence ID" value="NZ_CP144224.1"/>
</dbReference>
<protein>
    <submittedName>
        <fullName evidence="2">DUF3885 domain-containing protein</fullName>
    </submittedName>
</protein>
<name>A0AAJ2NLQ4_ALKPS</name>
<accession>A0AAJ2NLQ4</accession>